<gene>
    <name evidence="2" type="ORF">DFH07DRAFT_781140</name>
</gene>
<name>A0AAD7I153_9AGAR</name>
<proteinExistence type="predicted"/>
<feature type="compositionally biased region" description="Polar residues" evidence="1">
    <location>
        <begin position="49"/>
        <end position="59"/>
    </location>
</feature>
<dbReference type="Proteomes" id="UP001215280">
    <property type="component" value="Unassembled WGS sequence"/>
</dbReference>
<dbReference type="AlphaFoldDB" id="A0AAD7I153"/>
<comment type="caution">
    <text evidence="2">The sequence shown here is derived from an EMBL/GenBank/DDBJ whole genome shotgun (WGS) entry which is preliminary data.</text>
</comment>
<evidence type="ECO:0000313" key="3">
    <source>
        <dbReference type="Proteomes" id="UP001215280"/>
    </source>
</evidence>
<sequence length="441" mass="49509">MSNTVTTSGPEDAGPSNTSNTFTIFPRHTVLTSTPAVPGSGPGPSTPPIRNSQSPSNIDPDQDERSTWIKVQDDEPTFIINADQSLSFPALVGLSNPILLENVSSFAWHQESIIFQVPTVMPEHRTSNNFDVRERRATAILIGARTLQKTFLLEAKHAPRRLHEKVFKREFEQLNELLTHIDKSRTTTNITIDVYRIRSENYYALINMLTYRLGQAISSFKDAGKDSPELPSWADEEDSGIEDWSNIDDFEIIAVCFGLEVENFLTVLDKRYNFNSGHPRPTVQIVQDQDDAETSAIRLPSQQNQRVITEKGNQAFMRDVPPHMDTSRNLQTLGPSAYQEKGKGREVIGDYDAIRKSQSAMYHHPDSSIRASALLAGSSLPASNKRLSELFQPMHTVFEDESMNNTVKEATRDSRFLLLFLKVQFNPKLATKAKSPSSSIW</sequence>
<feature type="region of interest" description="Disordered" evidence="1">
    <location>
        <begin position="1"/>
        <end position="64"/>
    </location>
</feature>
<evidence type="ECO:0000256" key="1">
    <source>
        <dbReference type="SAM" id="MobiDB-lite"/>
    </source>
</evidence>
<keyword evidence="3" id="KW-1185">Reference proteome</keyword>
<evidence type="ECO:0000313" key="2">
    <source>
        <dbReference type="EMBL" id="KAJ7731813.1"/>
    </source>
</evidence>
<organism evidence="2 3">
    <name type="scientific">Mycena maculata</name>
    <dbReference type="NCBI Taxonomy" id="230809"/>
    <lineage>
        <taxon>Eukaryota</taxon>
        <taxon>Fungi</taxon>
        <taxon>Dikarya</taxon>
        <taxon>Basidiomycota</taxon>
        <taxon>Agaricomycotina</taxon>
        <taxon>Agaricomycetes</taxon>
        <taxon>Agaricomycetidae</taxon>
        <taxon>Agaricales</taxon>
        <taxon>Marasmiineae</taxon>
        <taxon>Mycenaceae</taxon>
        <taxon>Mycena</taxon>
    </lineage>
</organism>
<dbReference type="EMBL" id="JARJLG010000180">
    <property type="protein sequence ID" value="KAJ7731813.1"/>
    <property type="molecule type" value="Genomic_DNA"/>
</dbReference>
<protein>
    <submittedName>
        <fullName evidence="2">Uncharacterized protein</fullName>
    </submittedName>
</protein>
<reference evidence="2" key="1">
    <citation type="submission" date="2023-03" db="EMBL/GenBank/DDBJ databases">
        <title>Massive genome expansion in bonnet fungi (Mycena s.s.) driven by repeated elements and novel gene families across ecological guilds.</title>
        <authorList>
            <consortium name="Lawrence Berkeley National Laboratory"/>
            <person name="Harder C.B."/>
            <person name="Miyauchi S."/>
            <person name="Viragh M."/>
            <person name="Kuo A."/>
            <person name="Thoen E."/>
            <person name="Andreopoulos B."/>
            <person name="Lu D."/>
            <person name="Skrede I."/>
            <person name="Drula E."/>
            <person name="Henrissat B."/>
            <person name="Morin E."/>
            <person name="Kohler A."/>
            <person name="Barry K."/>
            <person name="LaButti K."/>
            <person name="Morin E."/>
            <person name="Salamov A."/>
            <person name="Lipzen A."/>
            <person name="Mereny Z."/>
            <person name="Hegedus B."/>
            <person name="Baldrian P."/>
            <person name="Stursova M."/>
            <person name="Weitz H."/>
            <person name="Taylor A."/>
            <person name="Grigoriev I.V."/>
            <person name="Nagy L.G."/>
            <person name="Martin F."/>
            <person name="Kauserud H."/>
        </authorList>
    </citation>
    <scope>NUCLEOTIDE SEQUENCE</scope>
    <source>
        <strain evidence="2">CBHHK188m</strain>
    </source>
</reference>
<feature type="compositionally biased region" description="Polar residues" evidence="1">
    <location>
        <begin position="1"/>
        <end position="23"/>
    </location>
</feature>
<accession>A0AAD7I153</accession>